<name>A0A6J5RYC6_9CAUD</name>
<gene>
    <name evidence="2" type="ORF">UFOVP1360_21</name>
</gene>
<organism evidence="2">
    <name type="scientific">uncultured Caudovirales phage</name>
    <dbReference type="NCBI Taxonomy" id="2100421"/>
    <lineage>
        <taxon>Viruses</taxon>
        <taxon>Duplodnaviria</taxon>
        <taxon>Heunggongvirae</taxon>
        <taxon>Uroviricota</taxon>
        <taxon>Caudoviricetes</taxon>
        <taxon>Peduoviridae</taxon>
        <taxon>Maltschvirus</taxon>
        <taxon>Maltschvirus maltsch</taxon>
    </lineage>
</organism>
<protein>
    <submittedName>
        <fullName evidence="2">Uncharacterized protein</fullName>
    </submittedName>
</protein>
<proteinExistence type="predicted"/>
<evidence type="ECO:0000256" key="1">
    <source>
        <dbReference type="SAM" id="Coils"/>
    </source>
</evidence>
<keyword evidence="1" id="KW-0175">Coiled coil</keyword>
<evidence type="ECO:0000313" key="2">
    <source>
        <dbReference type="EMBL" id="CAB4201980.1"/>
    </source>
</evidence>
<accession>A0A6J5RYC6</accession>
<sequence length="183" mass="20568">MADDITNEIIEGTRRTNARLRRQRGEAERNERKAIEECARLRALVASQAEELGARGRMIAELESERARRTMASFAPYVRPDASGPDYFMGRPWPHTGDITHDCADRIRKALGLSPRSDGDCVAQHVERIAGVLDEARRELDAAVADRAQLEARHERLREAIADAIVRDCMRGVRNRLTSIIAP</sequence>
<feature type="coiled-coil region" evidence="1">
    <location>
        <begin position="133"/>
        <end position="167"/>
    </location>
</feature>
<feature type="coiled-coil region" evidence="1">
    <location>
        <begin position="10"/>
        <end position="37"/>
    </location>
</feature>
<dbReference type="EMBL" id="LR797310">
    <property type="protein sequence ID" value="CAB4201980.1"/>
    <property type="molecule type" value="Genomic_DNA"/>
</dbReference>
<reference evidence="2" key="1">
    <citation type="submission" date="2020-05" db="EMBL/GenBank/DDBJ databases">
        <authorList>
            <person name="Chiriac C."/>
            <person name="Salcher M."/>
            <person name="Ghai R."/>
            <person name="Kavagutti S V."/>
        </authorList>
    </citation>
    <scope>NUCLEOTIDE SEQUENCE</scope>
</reference>